<dbReference type="Proteomes" id="UP000188342">
    <property type="component" value="Unassembled WGS sequence"/>
</dbReference>
<organism evidence="1 2">
    <name type="scientific">Luteococcus japonicus LSP_Lj1</name>
    <dbReference type="NCBI Taxonomy" id="1255658"/>
    <lineage>
        <taxon>Bacteria</taxon>
        <taxon>Bacillati</taxon>
        <taxon>Actinomycetota</taxon>
        <taxon>Actinomycetes</taxon>
        <taxon>Propionibacteriales</taxon>
        <taxon>Propionibacteriaceae</taxon>
        <taxon>Luteococcus</taxon>
    </lineage>
</organism>
<dbReference type="AlphaFoldDB" id="A0A1R4JHK7"/>
<keyword evidence="2" id="KW-1185">Reference proteome</keyword>
<evidence type="ECO:0000313" key="1">
    <source>
        <dbReference type="EMBL" id="SJN31255.1"/>
    </source>
</evidence>
<dbReference type="EMBL" id="FUKQ01000030">
    <property type="protein sequence ID" value="SJN31255.1"/>
    <property type="molecule type" value="Genomic_DNA"/>
</dbReference>
<sequence>MFYRLNDSHVRMLLDLAITHIGHSPVIGVAVTSDSESSVHPIHQESA</sequence>
<reference evidence="1 2" key="1">
    <citation type="submission" date="2017-02" db="EMBL/GenBank/DDBJ databases">
        <authorList>
            <person name="Peterson S.W."/>
        </authorList>
    </citation>
    <scope>NUCLEOTIDE SEQUENCE [LARGE SCALE GENOMIC DNA]</scope>
    <source>
        <strain evidence="1 2">LSP_Lj1</strain>
    </source>
</reference>
<protein>
    <submittedName>
        <fullName evidence="1">Uncharacterized protein</fullName>
    </submittedName>
</protein>
<name>A0A1R4JHK7_9ACTN</name>
<accession>A0A1R4JHK7</accession>
<evidence type="ECO:0000313" key="2">
    <source>
        <dbReference type="Proteomes" id="UP000188342"/>
    </source>
</evidence>
<gene>
    <name evidence="1" type="ORF">FM114_07460</name>
</gene>
<proteinExistence type="predicted"/>